<evidence type="ECO:0000313" key="2">
    <source>
        <dbReference type="EMBL" id="QHS79841.1"/>
    </source>
</evidence>
<sequence length="45" mass="5399">MSSLDDLEVQRLRPFQRVCFVVYIVLYMLFVFLALSFVKLLIESR</sequence>
<proteinExistence type="predicted"/>
<reference evidence="2" key="1">
    <citation type="journal article" date="2020" name="Nature">
        <title>Giant virus diversity and host interactions through global metagenomics.</title>
        <authorList>
            <person name="Schulz F."/>
            <person name="Roux S."/>
            <person name="Paez-Espino D."/>
            <person name="Jungbluth S."/>
            <person name="Walsh D.A."/>
            <person name="Denef V.J."/>
            <person name="McMahon K.D."/>
            <person name="Konstantinidis K.T."/>
            <person name="Eloe-Fadrosh E.A."/>
            <person name="Kyrpides N.C."/>
            <person name="Woyke T."/>
        </authorList>
    </citation>
    <scope>NUCLEOTIDE SEQUENCE</scope>
    <source>
        <strain evidence="2">GVMAG-S-1035375-24</strain>
    </source>
</reference>
<name>A0A6C0AKI1_9ZZZZ</name>
<keyword evidence="1" id="KW-1133">Transmembrane helix</keyword>
<dbReference type="EMBL" id="MN740664">
    <property type="protein sequence ID" value="QHS79841.1"/>
    <property type="molecule type" value="Genomic_DNA"/>
</dbReference>
<keyword evidence="1" id="KW-0472">Membrane</keyword>
<keyword evidence="1" id="KW-0812">Transmembrane</keyword>
<protein>
    <submittedName>
        <fullName evidence="2">Uncharacterized protein</fullName>
    </submittedName>
</protein>
<accession>A0A6C0AKI1</accession>
<feature type="transmembrane region" description="Helical" evidence="1">
    <location>
        <begin position="20"/>
        <end position="42"/>
    </location>
</feature>
<dbReference type="AlphaFoldDB" id="A0A6C0AKI1"/>
<evidence type="ECO:0000256" key="1">
    <source>
        <dbReference type="SAM" id="Phobius"/>
    </source>
</evidence>
<organism evidence="2">
    <name type="scientific">viral metagenome</name>
    <dbReference type="NCBI Taxonomy" id="1070528"/>
    <lineage>
        <taxon>unclassified sequences</taxon>
        <taxon>metagenomes</taxon>
        <taxon>organismal metagenomes</taxon>
    </lineage>
</organism>